<dbReference type="RefSeq" id="WP_329500093.1">
    <property type="nucleotide sequence ID" value="NZ_CP108460.1"/>
</dbReference>
<evidence type="ECO:0000256" key="1">
    <source>
        <dbReference type="SAM" id="MobiDB-lite"/>
    </source>
</evidence>
<organism evidence="2 3">
    <name type="scientific">Kitasatospora herbaricolor</name>
    <dbReference type="NCBI Taxonomy" id="68217"/>
    <lineage>
        <taxon>Bacteria</taxon>
        <taxon>Bacillati</taxon>
        <taxon>Actinomycetota</taxon>
        <taxon>Actinomycetes</taxon>
        <taxon>Kitasatosporales</taxon>
        <taxon>Streptomycetaceae</taxon>
        <taxon>Kitasatospora</taxon>
    </lineage>
</organism>
<evidence type="ECO:0000313" key="3">
    <source>
        <dbReference type="Proteomes" id="UP001432014"/>
    </source>
</evidence>
<evidence type="ECO:0000313" key="2">
    <source>
        <dbReference type="EMBL" id="WUS55281.1"/>
    </source>
</evidence>
<dbReference type="EMBL" id="CP108482">
    <property type="protein sequence ID" value="WUS55281.1"/>
    <property type="molecule type" value="Genomic_DNA"/>
</dbReference>
<accession>A0ABZ1W387</accession>
<evidence type="ECO:0008006" key="4">
    <source>
        <dbReference type="Google" id="ProtNLM"/>
    </source>
</evidence>
<feature type="compositionally biased region" description="Basic and acidic residues" evidence="1">
    <location>
        <begin position="1"/>
        <end position="10"/>
    </location>
</feature>
<dbReference type="Gene3D" id="3.30.428.10">
    <property type="entry name" value="HIT-like"/>
    <property type="match status" value="1"/>
</dbReference>
<reference evidence="2 3" key="1">
    <citation type="submission" date="2022-10" db="EMBL/GenBank/DDBJ databases">
        <title>The complete genomes of actinobacterial strains from the NBC collection.</title>
        <authorList>
            <person name="Joergensen T.S."/>
            <person name="Alvarez Arevalo M."/>
            <person name="Sterndorff E.B."/>
            <person name="Faurdal D."/>
            <person name="Vuksanovic O."/>
            <person name="Mourched A.-S."/>
            <person name="Charusanti P."/>
            <person name="Shaw S."/>
            <person name="Blin K."/>
            <person name="Weber T."/>
        </authorList>
    </citation>
    <scope>NUCLEOTIDE SEQUENCE [LARGE SCALE GENOMIC DNA]</scope>
    <source>
        <strain evidence="2 3">NBC_01247</strain>
    </source>
</reference>
<dbReference type="SUPFAM" id="SSF54197">
    <property type="entry name" value="HIT-like"/>
    <property type="match status" value="1"/>
</dbReference>
<gene>
    <name evidence="2" type="ORF">OG469_06980</name>
</gene>
<dbReference type="InterPro" id="IPR036265">
    <property type="entry name" value="HIT-like_sf"/>
</dbReference>
<proteinExistence type="predicted"/>
<name>A0ABZ1W387_9ACTN</name>
<feature type="region of interest" description="Disordered" evidence="1">
    <location>
        <begin position="1"/>
        <end position="31"/>
    </location>
</feature>
<sequence>MITDKSDQARGDGPGTYLDGLPIGRRPQLRADGVPSWDIFPFEGELRVKVLDEPVLPEPPRQGEAGAEECDQCARPDSDFLWTDEHWRLSGSARPAGPPAVVLLQPPPAFGREVPPIAHHDLTDLPPARAAELGAMLQRTERAVLSLGGIARVHLNKWGDGAAHLRLWLIARPAGMAQLRGACLPLWNDALPPVPAEAWARTGRLIAAAMAAGGGTAQL</sequence>
<dbReference type="Proteomes" id="UP001432014">
    <property type="component" value="Chromosome"/>
</dbReference>
<protein>
    <recommendedName>
        <fullName evidence="4">Diadenosine tetraphosphate (Ap4A) HIT family hydrolase</fullName>
    </recommendedName>
</protein>
<keyword evidence="3" id="KW-1185">Reference proteome</keyword>